<reference evidence="1 2" key="1">
    <citation type="submission" date="2020-02" db="EMBL/GenBank/DDBJ databases">
        <authorList>
            <person name="Brisse S."/>
        </authorList>
    </citation>
    <scope>NUCLEOTIDE SEQUENCE [LARGE SCALE GENOMIC DNA]</scope>
    <source>
        <strain evidence="1">CIP107547</strain>
    </source>
</reference>
<dbReference type="KEGG" id="cdip:ERS451417_02157"/>
<name>A0A679LVS8_CORDP</name>
<accession>A0A679LVS8</accession>
<protein>
    <submittedName>
        <fullName evidence="1">Uncharacterized protein</fullName>
    </submittedName>
</protein>
<dbReference type="KEGG" id="cdip:ERS451417_01172"/>
<sequence>MTSNHHAPYVQGFTHATMVGTTRCEPVRVSESLKAGLSSDWGLQLDPMKSESLVIADQQRCGEYVPGPCTHRPSRHESW</sequence>
<dbReference type="Proteomes" id="UP000480222">
    <property type="component" value="Unassembled WGS sequence"/>
</dbReference>
<dbReference type="AlphaFoldDB" id="A0A679LVS8"/>
<evidence type="ECO:0000313" key="1">
    <source>
        <dbReference type="EMBL" id="CAB0624060.1"/>
    </source>
</evidence>
<evidence type="ECO:0000313" key="2">
    <source>
        <dbReference type="Proteomes" id="UP000480222"/>
    </source>
</evidence>
<gene>
    <name evidence="1" type="ORF">CIP107547_02475</name>
</gene>
<dbReference type="KEGG" id="cdip:ERS451417_01889"/>
<organism evidence="1 2">
    <name type="scientific">Corynebacterium diphtheriae</name>
    <dbReference type="NCBI Taxonomy" id="1717"/>
    <lineage>
        <taxon>Bacteria</taxon>
        <taxon>Bacillati</taxon>
        <taxon>Actinomycetota</taxon>
        <taxon>Actinomycetes</taxon>
        <taxon>Mycobacteriales</taxon>
        <taxon>Corynebacteriaceae</taxon>
        <taxon>Corynebacterium</taxon>
    </lineage>
</organism>
<dbReference type="KEGG" id="cdip:ERS451417_02301"/>
<dbReference type="EMBL" id="CADDAV010000037">
    <property type="protein sequence ID" value="CAB0624060.1"/>
    <property type="molecule type" value="Genomic_DNA"/>
</dbReference>
<dbReference type="KEGG" id="cdip:ERS451417_00693"/>
<comment type="caution">
    <text evidence="1">The sequence shown here is derived from an EMBL/GenBank/DDBJ whole genome shotgun (WGS) entry which is preliminary data.</text>
</comment>
<proteinExistence type="predicted"/>